<name>A0A6N2TTD4_CLOIN</name>
<proteinExistence type="predicted"/>
<sequence>MFIKSLVMIDEDINNTAMQVIEENIMNNVMWIKKDRSYKKHIDIYSIVALIFFHNALFTMFQGLNMFIKRLDIYISSLVQTSNLFFILSTSLTYWHCFFNYIFFLFISYFISIKVIVRHVLLMRYHEKLFLQDYQ</sequence>
<accession>A0A6N2TTD4</accession>
<dbReference type="EMBL" id="CACRTE010000019">
    <property type="protein sequence ID" value="VYT09120.1"/>
    <property type="molecule type" value="Genomic_DNA"/>
</dbReference>
<protein>
    <submittedName>
        <fullName evidence="1">Uncharacterized protein</fullName>
    </submittedName>
</protein>
<gene>
    <name evidence="1" type="ORF">CILFYP12_01486</name>
</gene>
<organism evidence="1">
    <name type="scientific">Clostridium innocuum</name>
    <dbReference type="NCBI Taxonomy" id="1522"/>
    <lineage>
        <taxon>Bacteria</taxon>
        <taxon>Bacillati</taxon>
        <taxon>Bacillota</taxon>
        <taxon>Clostridia</taxon>
        <taxon>Eubacteriales</taxon>
        <taxon>Clostridiaceae</taxon>
        <taxon>Clostridium</taxon>
    </lineage>
</organism>
<evidence type="ECO:0000313" key="1">
    <source>
        <dbReference type="EMBL" id="VYT09120.1"/>
    </source>
</evidence>
<reference evidence="1" key="1">
    <citation type="submission" date="2019-11" db="EMBL/GenBank/DDBJ databases">
        <authorList>
            <person name="Feng L."/>
        </authorList>
    </citation>
    <scope>NUCLEOTIDE SEQUENCE</scope>
    <source>
        <strain evidence="1">CinnocuumLFYP12</strain>
    </source>
</reference>
<dbReference type="AlphaFoldDB" id="A0A6N2TTD4"/>